<protein>
    <submittedName>
        <fullName evidence="1">Uncharacterized protein</fullName>
    </submittedName>
</protein>
<proteinExistence type="predicted"/>
<keyword evidence="2" id="KW-1185">Reference proteome</keyword>
<sequence length="141" mass="16132">MASLDFICQPSIVERGANFKKPPIIVKFENFPTQYSYFSAKICLKDEHNQMYVNESLGGATITSPVFDEANNACYFKIRHTNIRAKGKFRIEVQVFGTHPEHGQDYITHNCSRPIKVISRDPDVPLSKEDKAFLTYIKSLE</sequence>
<evidence type="ECO:0000313" key="2">
    <source>
        <dbReference type="Proteomes" id="UP000754883"/>
    </source>
</evidence>
<name>A0A9N9UDV6_9HYPO</name>
<dbReference type="EMBL" id="CABFNO020001379">
    <property type="protein sequence ID" value="CAG9983937.1"/>
    <property type="molecule type" value="Genomic_DNA"/>
</dbReference>
<dbReference type="Proteomes" id="UP000754883">
    <property type="component" value="Unassembled WGS sequence"/>
</dbReference>
<reference evidence="1 2" key="2">
    <citation type="submission" date="2021-10" db="EMBL/GenBank/DDBJ databases">
        <authorList>
            <person name="Piombo E."/>
        </authorList>
    </citation>
    <scope>NUCLEOTIDE SEQUENCE [LARGE SCALE GENOMIC DNA]</scope>
</reference>
<dbReference type="AlphaFoldDB" id="A0A9N9UDV6"/>
<dbReference type="OrthoDB" id="5140359at2759"/>
<accession>A0A9N9UDV6</accession>
<organism evidence="1 2">
    <name type="scientific">Clonostachys byssicola</name>
    <dbReference type="NCBI Taxonomy" id="160290"/>
    <lineage>
        <taxon>Eukaryota</taxon>
        <taxon>Fungi</taxon>
        <taxon>Dikarya</taxon>
        <taxon>Ascomycota</taxon>
        <taxon>Pezizomycotina</taxon>
        <taxon>Sordariomycetes</taxon>
        <taxon>Hypocreomycetidae</taxon>
        <taxon>Hypocreales</taxon>
        <taxon>Bionectriaceae</taxon>
        <taxon>Clonostachys</taxon>
    </lineage>
</organism>
<gene>
    <name evidence="1" type="ORF">CBYS24578_00008447</name>
</gene>
<reference evidence="2" key="1">
    <citation type="submission" date="2019-06" db="EMBL/GenBank/DDBJ databases">
        <authorList>
            <person name="Broberg M."/>
        </authorList>
    </citation>
    <scope>NUCLEOTIDE SEQUENCE [LARGE SCALE GENOMIC DNA]</scope>
</reference>
<evidence type="ECO:0000313" key="1">
    <source>
        <dbReference type="EMBL" id="CAG9983937.1"/>
    </source>
</evidence>
<comment type="caution">
    <text evidence="1">The sequence shown here is derived from an EMBL/GenBank/DDBJ whole genome shotgun (WGS) entry which is preliminary data.</text>
</comment>